<proteinExistence type="inferred from homology"/>
<dbReference type="SUPFAM" id="SSF55003">
    <property type="entry name" value="PAP/Archaeal CCA-adding enzyme, C-terminal domain"/>
    <property type="match status" value="1"/>
</dbReference>
<sequence>MSSVKPTYLGVSEPISIAPPSANDEKLNEKLEATLKDHNMYETKEKTCLRKKVLEILEALTKRMVENVYRKKGRSESEIMIAGGTIRTFGSYKLGVHAADADIDTVCIIPCYVTTTDFFDEWCSILQAQAGVKDVSAVKDSYVPVDLVCARISDPFVPVDIDVNSTDLLKKLSEKSLRSINGTRVADEILALVPDVTAFRTALRCIKLWATRRAIYSNSLGFFGGVAWALLVARICQLYPNACASTIVSKFFMVVAQWAWPSPVVLKAIQGGHGFSTLKPWNPKLSHHDRSHLMPIITPAYPNMCATHNVSQSTKTIILGELKRAATIVDRIMIGSSSWNVLFTEHNFFGTYDHYIQVVASSDTYECQLKWGGLVEARLRHLLLNLDSTDGVALAHPYVHGFDKAHLCQSTEELSAVINGIDTNGYPITSENSDDWKNKTGVYFTRTFYVGLYIKLNPAWTSKKVDITHAIEDFKAKLTESNSYEPARMSISFQQLKRSMLPREFIKKDSTKRSPQSNDLATQATPGKKMKIFGDSTTDQSEENNTSNDLSNTCHSLGATDYSPSPPSVSTTMDTNFI</sequence>
<comment type="cofactor">
    <cofactor evidence="1">
        <name>Mn(2+)</name>
        <dbReference type="ChEBI" id="CHEBI:29035"/>
    </cofactor>
</comment>
<evidence type="ECO:0000256" key="6">
    <source>
        <dbReference type="ARBA" id="ARBA00022723"/>
    </source>
</evidence>
<evidence type="ECO:0000313" key="18">
    <source>
        <dbReference type="EMBL" id="OAD80824.1"/>
    </source>
</evidence>
<feature type="binding site" evidence="12">
    <location>
        <begin position="225"/>
        <end position="226"/>
    </location>
    <ligand>
        <name>ATP</name>
        <dbReference type="ChEBI" id="CHEBI:30616"/>
    </ligand>
</feature>
<dbReference type="CDD" id="cd05402">
    <property type="entry name" value="NT_PAP_TUTase"/>
    <property type="match status" value="1"/>
</dbReference>
<dbReference type="GO" id="GO:0046872">
    <property type="term" value="F:metal ion binding"/>
    <property type="evidence" value="ECO:0007669"/>
    <property type="project" value="UniProtKB-KW"/>
</dbReference>
<feature type="domain" description="Poly(A) polymerase RNA-binding" evidence="15">
    <location>
        <begin position="347"/>
        <end position="512"/>
    </location>
</feature>
<dbReference type="GO" id="GO:0005524">
    <property type="term" value="F:ATP binding"/>
    <property type="evidence" value="ECO:0007669"/>
    <property type="project" value="UniProtKB-UniRule"/>
</dbReference>
<keyword evidence="6 13" id="KW-0479">Metal-binding</keyword>
<keyword evidence="10 11" id="KW-0539">Nucleus</keyword>
<dbReference type="EMBL" id="KV440971">
    <property type="protein sequence ID" value="OAD80824.1"/>
    <property type="molecule type" value="Genomic_DNA"/>
</dbReference>
<keyword evidence="9 13" id="KW-0460">Magnesium</keyword>
<feature type="binding site" evidence="13">
    <location>
        <position position="146"/>
    </location>
    <ligand>
        <name>Mg(2+)</name>
        <dbReference type="ChEBI" id="CHEBI:18420"/>
        <label>2</label>
        <note>catalytic</note>
    </ligand>
</feature>
<dbReference type="Gene3D" id="3.30.70.590">
    <property type="entry name" value="Poly(A) polymerase predicted RNA binding domain"/>
    <property type="match status" value="1"/>
</dbReference>
<feature type="binding site" evidence="13">
    <location>
        <position position="102"/>
    </location>
    <ligand>
        <name>Mg(2+)</name>
        <dbReference type="ChEBI" id="CHEBI:18420"/>
        <label>2</label>
        <note>catalytic</note>
    </ligand>
</feature>
<evidence type="ECO:0000256" key="11">
    <source>
        <dbReference type="PIRNR" id="PIRNR018425"/>
    </source>
</evidence>
<accession>A0A167R4H8</accession>
<feature type="region of interest" description="Disordered" evidence="14">
    <location>
        <begin position="507"/>
        <end position="578"/>
    </location>
</feature>
<dbReference type="EC" id="2.7.7.19" evidence="11"/>
<evidence type="ECO:0000256" key="9">
    <source>
        <dbReference type="ARBA" id="ARBA00022842"/>
    </source>
</evidence>
<comment type="subcellular location">
    <subcellularLocation>
        <location evidence="2 11">Nucleus</location>
    </subcellularLocation>
</comment>
<keyword evidence="4 11" id="KW-0507">mRNA processing</keyword>
<dbReference type="Pfam" id="PF20750">
    <property type="entry name" value="PAP_NTPase"/>
    <property type="match status" value="1"/>
</dbReference>
<organism evidence="18 19">
    <name type="scientific">Phycomyces blakesleeanus (strain ATCC 8743b / DSM 1359 / FGSC 10004 / NBRC 33097 / NRRL 1555)</name>
    <dbReference type="NCBI Taxonomy" id="763407"/>
    <lineage>
        <taxon>Eukaryota</taxon>
        <taxon>Fungi</taxon>
        <taxon>Fungi incertae sedis</taxon>
        <taxon>Mucoromycota</taxon>
        <taxon>Mucoromycotina</taxon>
        <taxon>Mucoromycetes</taxon>
        <taxon>Mucorales</taxon>
        <taxon>Phycomycetaceae</taxon>
        <taxon>Phycomyces</taxon>
    </lineage>
</organism>
<feature type="domain" description="Poly(A) polymerase nucleotidyltransferase" evidence="17">
    <location>
        <begin position="10"/>
        <end position="193"/>
    </location>
</feature>
<evidence type="ECO:0000256" key="2">
    <source>
        <dbReference type="ARBA" id="ARBA00004123"/>
    </source>
</evidence>
<dbReference type="InterPro" id="IPR048840">
    <property type="entry name" value="PolA_pol_NTPase"/>
</dbReference>
<dbReference type="Gene3D" id="3.30.460.10">
    <property type="entry name" value="Beta Polymerase, domain 2"/>
    <property type="match status" value="1"/>
</dbReference>
<dbReference type="RefSeq" id="XP_018298864.1">
    <property type="nucleotide sequence ID" value="XM_018429984.1"/>
</dbReference>
<evidence type="ECO:0000256" key="10">
    <source>
        <dbReference type="ARBA" id="ARBA00023242"/>
    </source>
</evidence>
<feature type="binding site" evidence="12">
    <location>
        <position position="146"/>
    </location>
    <ligand>
        <name>ATP</name>
        <dbReference type="ChEBI" id="CHEBI:30616"/>
    </ligand>
</feature>
<keyword evidence="7 11" id="KW-0547">Nucleotide-binding</keyword>
<dbReference type="STRING" id="763407.A0A167R4H8"/>
<evidence type="ECO:0000256" key="13">
    <source>
        <dbReference type="PIRSR" id="PIRSR018425-2"/>
    </source>
</evidence>
<evidence type="ECO:0000256" key="3">
    <source>
        <dbReference type="ARBA" id="ARBA00010912"/>
    </source>
</evidence>
<comment type="cofactor">
    <cofactor evidence="13">
        <name>Mg(2+)</name>
        <dbReference type="ChEBI" id="CHEBI:18420"/>
    </cofactor>
    <text evidence="13">Binds 2 magnesium ions. Also active with manganese.</text>
</comment>
<feature type="domain" description="Poly(A) polymerase central" evidence="16">
    <location>
        <begin position="199"/>
        <end position="344"/>
    </location>
</feature>
<evidence type="ECO:0000256" key="5">
    <source>
        <dbReference type="ARBA" id="ARBA00022679"/>
    </source>
</evidence>
<keyword evidence="5 11" id="KW-0808">Transferase</keyword>
<evidence type="ECO:0000256" key="4">
    <source>
        <dbReference type="ARBA" id="ARBA00022664"/>
    </source>
</evidence>
<dbReference type="GO" id="GO:0031123">
    <property type="term" value="P:RNA 3'-end processing"/>
    <property type="evidence" value="ECO:0007669"/>
    <property type="project" value="InterPro"/>
</dbReference>
<comment type="similarity">
    <text evidence="3 11">Belongs to the poly(A) polymerase family.</text>
</comment>
<dbReference type="OrthoDB" id="412748at2759"/>
<feature type="compositionally biased region" description="Polar residues" evidence="14">
    <location>
        <begin position="568"/>
        <end position="578"/>
    </location>
</feature>
<evidence type="ECO:0000256" key="1">
    <source>
        <dbReference type="ARBA" id="ARBA00001936"/>
    </source>
</evidence>
<dbReference type="GeneID" id="28990890"/>
<keyword evidence="19" id="KW-1185">Reference proteome</keyword>
<dbReference type="GO" id="GO:0006397">
    <property type="term" value="P:mRNA processing"/>
    <property type="evidence" value="ECO:0007669"/>
    <property type="project" value="UniProtKB-KW"/>
</dbReference>
<dbReference type="GO" id="GO:0003723">
    <property type="term" value="F:RNA binding"/>
    <property type="evidence" value="ECO:0007669"/>
    <property type="project" value="UniProtKB-UniRule"/>
</dbReference>
<feature type="binding site" evidence="12">
    <location>
        <position position="207"/>
    </location>
    <ligand>
        <name>ATP</name>
        <dbReference type="ChEBI" id="CHEBI:30616"/>
    </ligand>
</feature>
<feature type="compositionally biased region" description="Polar residues" evidence="14">
    <location>
        <begin position="513"/>
        <end position="525"/>
    </location>
</feature>
<dbReference type="VEuPathDB" id="FungiDB:PHYBLDRAFT_138374"/>
<dbReference type="Gene3D" id="1.10.1410.10">
    <property type="match status" value="1"/>
</dbReference>
<feature type="compositionally biased region" description="Polar residues" evidence="14">
    <location>
        <begin position="535"/>
        <end position="555"/>
    </location>
</feature>
<dbReference type="FunFam" id="1.10.1410.10:FF:000001">
    <property type="entry name" value="Putative poly(A) polymerase gamma"/>
    <property type="match status" value="1"/>
</dbReference>
<evidence type="ECO:0000259" key="17">
    <source>
        <dbReference type="Pfam" id="PF20750"/>
    </source>
</evidence>
<dbReference type="PIRSF" id="PIRSF018425">
    <property type="entry name" value="PolyA_polymerase"/>
    <property type="match status" value="1"/>
</dbReference>
<evidence type="ECO:0000256" key="14">
    <source>
        <dbReference type="SAM" id="MobiDB-lite"/>
    </source>
</evidence>
<feature type="binding site" evidence="12">
    <location>
        <begin position="102"/>
        <end position="104"/>
    </location>
    <ligand>
        <name>ATP</name>
        <dbReference type="ChEBI" id="CHEBI:30616"/>
    </ligand>
</feature>
<feature type="binding site" evidence="12">
    <location>
        <position position="216"/>
    </location>
    <ligand>
        <name>ATP</name>
        <dbReference type="ChEBI" id="CHEBI:30616"/>
    </ligand>
</feature>
<dbReference type="SUPFAM" id="SSF81631">
    <property type="entry name" value="PAP/OAS1 substrate-binding domain"/>
    <property type="match status" value="1"/>
</dbReference>
<evidence type="ECO:0000256" key="7">
    <source>
        <dbReference type="ARBA" id="ARBA00022741"/>
    </source>
</evidence>
<dbReference type="GO" id="GO:1990817">
    <property type="term" value="F:poly(A) RNA polymerase activity"/>
    <property type="evidence" value="ECO:0007669"/>
    <property type="project" value="UniProtKB-UniRule"/>
</dbReference>
<evidence type="ECO:0000256" key="8">
    <source>
        <dbReference type="ARBA" id="ARBA00022840"/>
    </source>
</evidence>
<evidence type="ECO:0000256" key="12">
    <source>
        <dbReference type="PIRSR" id="PIRSR018425-1"/>
    </source>
</evidence>
<evidence type="ECO:0000259" key="15">
    <source>
        <dbReference type="Pfam" id="PF04926"/>
    </source>
</evidence>
<dbReference type="Pfam" id="PF04926">
    <property type="entry name" value="PAP_RNA-bind"/>
    <property type="match status" value="1"/>
</dbReference>
<dbReference type="AlphaFoldDB" id="A0A167R4H8"/>
<dbReference type="Proteomes" id="UP000077315">
    <property type="component" value="Unassembled WGS sequence"/>
</dbReference>
<dbReference type="InterPro" id="IPR007012">
    <property type="entry name" value="PolA_pol_cen_dom"/>
</dbReference>
<dbReference type="InterPro" id="IPR007010">
    <property type="entry name" value="PolA_pol_RNA-bd_dom"/>
</dbReference>
<feature type="binding site" evidence="13">
    <location>
        <position position="104"/>
    </location>
    <ligand>
        <name>Mg(2+)</name>
        <dbReference type="ChEBI" id="CHEBI:18420"/>
        <label>1</label>
        <note>catalytic</note>
    </ligand>
</feature>
<dbReference type="PANTHER" id="PTHR10682">
    <property type="entry name" value="POLY A POLYMERASE"/>
    <property type="match status" value="1"/>
</dbReference>
<feature type="binding site" evidence="12">
    <location>
        <begin position="89"/>
        <end position="91"/>
    </location>
    <ligand>
        <name>ATP</name>
        <dbReference type="ChEBI" id="CHEBI:30616"/>
    </ligand>
</feature>
<dbReference type="PANTHER" id="PTHR10682:SF10">
    <property type="entry name" value="POLYNUCLEOTIDE ADENYLYLTRANSFERASE"/>
    <property type="match status" value="1"/>
</dbReference>
<comment type="function">
    <text evidence="11">Polymerase that creates the 3'-poly(A) tail of mRNA's.</text>
</comment>
<feature type="binding site" evidence="13">
    <location>
        <position position="104"/>
    </location>
    <ligand>
        <name>Mg(2+)</name>
        <dbReference type="ChEBI" id="CHEBI:18420"/>
        <label>2</label>
        <note>catalytic</note>
    </ligand>
</feature>
<dbReference type="SUPFAM" id="SSF81301">
    <property type="entry name" value="Nucleotidyltransferase"/>
    <property type="match status" value="1"/>
</dbReference>
<evidence type="ECO:0000259" key="16">
    <source>
        <dbReference type="Pfam" id="PF04928"/>
    </source>
</evidence>
<dbReference type="GO" id="GO:0005634">
    <property type="term" value="C:nucleus"/>
    <property type="evidence" value="ECO:0007669"/>
    <property type="project" value="UniProtKB-SubCell"/>
</dbReference>
<dbReference type="InParanoid" id="A0A167R4H8"/>
<dbReference type="InterPro" id="IPR011068">
    <property type="entry name" value="NuclTrfase_I-like_C"/>
</dbReference>
<protein>
    <recommendedName>
        <fullName evidence="11">Poly(A) polymerase</fullName>
        <ecNumber evidence="11">2.7.7.19</ecNumber>
    </recommendedName>
</protein>
<gene>
    <name evidence="18" type="ORF">PHYBLDRAFT_138374</name>
</gene>
<feature type="binding site" evidence="13">
    <location>
        <position position="102"/>
    </location>
    <ligand>
        <name>Mg(2+)</name>
        <dbReference type="ChEBI" id="CHEBI:18420"/>
        <label>1</label>
        <note>catalytic</note>
    </ligand>
</feature>
<comment type="catalytic activity">
    <reaction evidence="11">
        <text>RNA(n) + ATP = RNA(n)-3'-adenine ribonucleotide + diphosphate</text>
        <dbReference type="Rhea" id="RHEA:11332"/>
        <dbReference type="Rhea" id="RHEA-COMP:14527"/>
        <dbReference type="Rhea" id="RHEA-COMP:17347"/>
        <dbReference type="ChEBI" id="CHEBI:30616"/>
        <dbReference type="ChEBI" id="CHEBI:33019"/>
        <dbReference type="ChEBI" id="CHEBI:140395"/>
        <dbReference type="ChEBI" id="CHEBI:173115"/>
        <dbReference type="EC" id="2.7.7.19"/>
    </reaction>
</comment>
<name>A0A167R4H8_PHYB8</name>
<dbReference type="Pfam" id="PF04928">
    <property type="entry name" value="PAP_central"/>
    <property type="match status" value="1"/>
</dbReference>
<dbReference type="InterPro" id="IPR043519">
    <property type="entry name" value="NT_sf"/>
</dbReference>
<evidence type="ECO:0000313" key="19">
    <source>
        <dbReference type="Proteomes" id="UP000077315"/>
    </source>
</evidence>
<dbReference type="InterPro" id="IPR014492">
    <property type="entry name" value="PolyA_polymerase"/>
</dbReference>
<reference evidence="19" key="1">
    <citation type="submission" date="2015-06" db="EMBL/GenBank/DDBJ databases">
        <title>Expansion of signal transduction pathways in fungi by whole-genome duplication.</title>
        <authorList>
            <consortium name="DOE Joint Genome Institute"/>
            <person name="Corrochano L.M."/>
            <person name="Kuo A."/>
            <person name="Marcet-Houben M."/>
            <person name="Polaino S."/>
            <person name="Salamov A."/>
            <person name="Villalobos J.M."/>
            <person name="Alvarez M.I."/>
            <person name="Avalos J."/>
            <person name="Benito E.P."/>
            <person name="Benoit I."/>
            <person name="Burger G."/>
            <person name="Camino L.P."/>
            <person name="Canovas D."/>
            <person name="Cerda-Olmedo E."/>
            <person name="Cheng J.-F."/>
            <person name="Dominguez A."/>
            <person name="Elias M."/>
            <person name="Eslava A.P."/>
            <person name="Glaser F."/>
            <person name="Grimwood J."/>
            <person name="Gutierrez G."/>
            <person name="Heitman J."/>
            <person name="Henrissat B."/>
            <person name="Iturriaga E.A."/>
            <person name="Lang B.F."/>
            <person name="Lavin J.L."/>
            <person name="Lee S."/>
            <person name="Li W."/>
            <person name="Lindquist E."/>
            <person name="Lopez-Garcia S."/>
            <person name="Luque E.M."/>
            <person name="Marcos A.T."/>
            <person name="Martin J."/>
            <person name="McCluskey K."/>
            <person name="Medina H.R."/>
            <person name="Miralles-Duran A."/>
            <person name="Miyazaki A."/>
            <person name="Munoz-Torres E."/>
            <person name="Oguiza J.A."/>
            <person name="Ohm R."/>
            <person name="Olmedo M."/>
            <person name="Orejas M."/>
            <person name="Ortiz-Castellanos L."/>
            <person name="Pisabarro A.G."/>
            <person name="Rodriguez-Romero J."/>
            <person name="Ruiz-Herrera J."/>
            <person name="Ruiz-Vazquez R."/>
            <person name="Sanz C."/>
            <person name="Schackwitz W."/>
            <person name="Schmutz J."/>
            <person name="Shahriari M."/>
            <person name="Shelest E."/>
            <person name="Silva-Franco F."/>
            <person name="Soanes D."/>
            <person name="Syed K."/>
            <person name="Tagua V.G."/>
            <person name="Talbot N.J."/>
            <person name="Thon M."/>
            <person name="De vries R.P."/>
            <person name="Wiebenga A."/>
            <person name="Yadav J.S."/>
            <person name="Braun E.L."/>
            <person name="Baker S."/>
            <person name="Garre V."/>
            <person name="Horwitz B."/>
            <person name="Torres-Martinez S."/>
            <person name="Idnurm A."/>
            <person name="Herrera-Estrella A."/>
            <person name="Gabaldon T."/>
            <person name="Grigoriev I.V."/>
        </authorList>
    </citation>
    <scope>NUCLEOTIDE SEQUENCE [LARGE SCALE GENOMIC DNA]</scope>
    <source>
        <strain evidence="19">NRRL 1555(-)</strain>
    </source>
</reference>
<keyword evidence="8 11" id="KW-0067">ATP-binding</keyword>